<dbReference type="GO" id="GO:0003677">
    <property type="term" value="F:DNA binding"/>
    <property type="evidence" value="ECO:0007669"/>
    <property type="project" value="UniProtKB-KW"/>
</dbReference>
<dbReference type="PROSITE" id="PS50048">
    <property type="entry name" value="ZN2_CY6_FUNGAL_2"/>
    <property type="match status" value="1"/>
</dbReference>
<dbReference type="InterPro" id="IPR001138">
    <property type="entry name" value="Zn2Cys6_DnaBD"/>
</dbReference>
<keyword evidence="4" id="KW-0539">Nucleus</keyword>
<evidence type="ECO:0000313" key="8">
    <source>
        <dbReference type="EMBL" id="RUS34489.1"/>
    </source>
</evidence>
<evidence type="ECO:0000256" key="5">
    <source>
        <dbReference type="SAM" id="Coils"/>
    </source>
</evidence>
<evidence type="ECO:0000256" key="3">
    <source>
        <dbReference type="ARBA" id="ARBA00023125"/>
    </source>
</evidence>
<organism evidence="8 9">
    <name type="scientific">Jimgerdemannia flammicorona</name>
    <dbReference type="NCBI Taxonomy" id="994334"/>
    <lineage>
        <taxon>Eukaryota</taxon>
        <taxon>Fungi</taxon>
        <taxon>Fungi incertae sedis</taxon>
        <taxon>Mucoromycota</taxon>
        <taxon>Mucoromycotina</taxon>
        <taxon>Endogonomycetes</taxon>
        <taxon>Endogonales</taxon>
        <taxon>Endogonaceae</taxon>
        <taxon>Jimgerdemannia</taxon>
    </lineage>
</organism>
<evidence type="ECO:0000256" key="6">
    <source>
        <dbReference type="SAM" id="MobiDB-lite"/>
    </source>
</evidence>
<dbReference type="InterPro" id="IPR036864">
    <property type="entry name" value="Zn2-C6_fun-type_DNA-bd_sf"/>
</dbReference>
<proteinExistence type="predicted"/>
<feature type="coiled-coil region" evidence="5">
    <location>
        <begin position="68"/>
        <end position="109"/>
    </location>
</feature>
<reference evidence="8 9" key="1">
    <citation type="journal article" date="2018" name="New Phytol.">
        <title>Phylogenomics of Endogonaceae and evolution of mycorrhizas within Mucoromycota.</title>
        <authorList>
            <person name="Chang Y."/>
            <person name="Desiro A."/>
            <person name="Na H."/>
            <person name="Sandor L."/>
            <person name="Lipzen A."/>
            <person name="Clum A."/>
            <person name="Barry K."/>
            <person name="Grigoriev I.V."/>
            <person name="Martin F.M."/>
            <person name="Stajich J.E."/>
            <person name="Smith M.E."/>
            <person name="Bonito G."/>
            <person name="Spatafora J.W."/>
        </authorList>
    </citation>
    <scope>NUCLEOTIDE SEQUENCE [LARGE SCALE GENOMIC DNA]</scope>
    <source>
        <strain evidence="8 9">AD002</strain>
    </source>
</reference>
<feature type="region of interest" description="Disordered" evidence="6">
    <location>
        <begin position="113"/>
        <end position="157"/>
    </location>
</feature>
<keyword evidence="2" id="KW-0479">Metal-binding</keyword>
<feature type="domain" description="Zn(2)-C6 fungal-type" evidence="7">
    <location>
        <begin position="24"/>
        <end position="54"/>
    </location>
</feature>
<dbReference type="Pfam" id="PF00172">
    <property type="entry name" value="Zn_clus"/>
    <property type="match status" value="1"/>
</dbReference>
<dbReference type="CDD" id="cd12148">
    <property type="entry name" value="fungal_TF_MHR"/>
    <property type="match status" value="1"/>
</dbReference>
<name>A0A433QXG4_9FUNG</name>
<dbReference type="GO" id="GO:0005634">
    <property type="term" value="C:nucleus"/>
    <property type="evidence" value="ECO:0007669"/>
    <property type="project" value="UniProtKB-SubCell"/>
</dbReference>
<evidence type="ECO:0000259" key="7">
    <source>
        <dbReference type="PROSITE" id="PS50048"/>
    </source>
</evidence>
<evidence type="ECO:0000313" key="9">
    <source>
        <dbReference type="Proteomes" id="UP000274822"/>
    </source>
</evidence>
<evidence type="ECO:0000256" key="2">
    <source>
        <dbReference type="ARBA" id="ARBA00022723"/>
    </source>
</evidence>
<keyword evidence="5" id="KW-0175">Coiled coil</keyword>
<dbReference type="GO" id="GO:0008270">
    <property type="term" value="F:zinc ion binding"/>
    <property type="evidence" value="ECO:0007669"/>
    <property type="project" value="InterPro"/>
</dbReference>
<dbReference type="PANTHER" id="PTHR46910">
    <property type="entry name" value="TRANSCRIPTION FACTOR PDR1"/>
    <property type="match status" value="1"/>
</dbReference>
<dbReference type="PROSITE" id="PS00463">
    <property type="entry name" value="ZN2_CY6_FUNGAL_1"/>
    <property type="match status" value="1"/>
</dbReference>
<sequence>MATNYRDVQQTWNPSKTTERTPVACTRCRRKQVKCDGAAPRCRRCEFSDEDCVYVKASRLQPDPTKTAEAEMRKAQTMERKHEKLLNEVKSVERQMERMREEIDSLTFITPKVEPELEMQRDGSPSSDVSIPPLRGSGSPEQAVPDSPDSCAFPGSQGVPEPFFVEQSNWTTDVKPLRQRKRRQVVANCAGYSIYLENPRQEGDVDSEENDNGSGLQVSHLRNNNYAVKSSGWTFTITGHGVRIQTDIQNVRQLQEFLSASFPQLPKTPSEQRRGYNTTARIMWSNHTTKSVRGMLENEYDSDVALHSREHELLAYTRVHEREIMHFIFRTWLGRDSDNPIKSKYPCKLIYMENYAGKRKMSLDFQTLLYSLGCTVAQHAFTYHEFPCPNPLPAGVTRARMGKFVSQYFYPRMKDAVFTLMEDPKPESFTMIALLNIIYHFFRIAEFHLVSIYLSMAVRIAILADYESNATTAASRIHGCIIWSYLIGYDESLASNDFPPVIPDHEHRLDKISRAVMRESATLNHDEQQNVAYIRQSIIMRDIFDTFYRDEISQPDPSDRRRLENAWTEWWNSLPSSLRPETIHCSMSVASIMTAKQMTMIREIGVMDVNVPFVNYRGDALSDSDSGPIPLALHATRVSASCAVKITKLILAMHRHPSCRFPLFELRRACEVHVINIASSDSALAGPARACVALSWKILRSLEGEVKPAEFVSWLHEVMMENGVNVEEAEVVEREVVEEGDGNEPEKSECDWWDWDQPYEFWDRIGRRGSLRR</sequence>
<dbReference type="Proteomes" id="UP000274822">
    <property type="component" value="Unassembled WGS sequence"/>
</dbReference>
<dbReference type="GO" id="GO:0000981">
    <property type="term" value="F:DNA-binding transcription factor activity, RNA polymerase II-specific"/>
    <property type="evidence" value="ECO:0007669"/>
    <property type="project" value="InterPro"/>
</dbReference>
<dbReference type="SUPFAM" id="SSF57701">
    <property type="entry name" value="Zn2/Cys6 DNA-binding domain"/>
    <property type="match status" value="1"/>
</dbReference>
<dbReference type="CDD" id="cd00067">
    <property type="entry name" value="GAL4"/>
    <property type="match status" value="1"/>
</dbReference>
<dbReference type="SMART" id="SM00066">
    <property type="entry name" value="GAL4"/>
    <property type="match status" value="1"/>
</dbReference>
<dbReference type="AlphaFoldDB" id="A0A433QXG4"/>
<evidence type="ECO:0000256" key="4">
    <source>
        <dbReference type="ARBA" id="ARBA00023242"/>
    </source>
</evidence>
<keyword evidence="3" id="KW-0238">DNA-binding</keyword>
<dbReference type="Gene3D" id="4.10.240.10">
    <property type="entry name" value="Zn(2)-C6 fungal-type DNA-binding domain"/>
    <property type="match status" value="1"/>
</dbReference>
<evidence type="ECO:0000256" key="1">
    <source>
        <dbReference type="ARBA" id="ARBA00004123"/>
    </source>
</evidence>
<accession>A0A433QXG4</accession>
<dbReference type="PANTHER" id="PTHR46910:SF3">
    <property type="entry name" value="HALOTOLERANCE PROTEIN 9-RELATED"/>
    <property type="match status" value="1"/>
</dbReference>
<gene>
    <name evidence="8" type="ORF">BC938DRAFT_480162</name>
</gene>
<dbReference type="EMBL" id="RBNJ01000460">
    <property type="protein sequence ID" value="RUS34489.1"/>
    <property type="molecule type" value="Genomic_DNA"/>
</dbReference>
<dbReference type="InterPro" id="IPR050987">
    <property type="entry name" value="AtrR-like"/>
</dbReference>
<comment type="subcellular location">
    <subcellularLocation>
        <location evidence="1">Nucleus</location>
    </subcellularLocation>
</comment>
<comment type="caution">
    <text evidence="8">The sequence shown here is derived from an EMBL/GenBank/DDBJ whole genome shotgun (WGS) entry which is preliminary data.</text>
</comment>
<keyword evidence="9" id="KW-1185">Reference proteome</keyword>
<protein>
    <recommendedName>
        <fullName evidence="7">Zn(2)-C6 fungal-type domain-containing protein</fullName>
    </recommendedName>
</protein>